<name>A0EYX0_9ABAC</name>
<keyword evidence="1" id="KW-0479">Metal-binding</keyword>
<evidence type="ECO:0000256" key="3">
    <source>
        <dbReference type="ARBA" id="ARBA00022833"/>
    </source>
</evidence>
<dbReference type="Proteomes" id="UP000214344">
    <property type="component" value="Segment"/>
</dbReference>
<dbReference type="OrthoDB" id="27487at10239"/>
<dbReference type="PROSITE" id="PS00518">
    <property type="entry name" value="ZF_RING_1"/>
    <property type="match status" value="1"/>
</dbReference>
<evidence type="ECO:0000256" key="5">
    <source>
        <dbReference type="SAM" id="Coils"/>
    </source>
</evidence>
<feature type="domain" description="RING-type" evidence="6">
    <location>
        <begin position="8"/>
        <end position="64"/>
    </location>
</feature>
<evidence type="ECO:0000256" key="1">
    <source>
        <dbReference type="ARBA" id="ARBA00022723"/>
    </source>
</evidence>
<dbReference type="SMART" id="SM00184">
    <property type="entry name" value="RING"/>
    <property type="match status" value="1"/>
</dbReference>
<evidence type="ECO:0000256" key="4">
    <source>
        <dbReference type="PROSITE-ProRule" id="PRU00175"/>
    </source>
</evidence>
<evidence type="ECO:0000313" key="9">
    <source>
        <dbReference type="Proteomes" id="UP000214344"/>
    </source>
</evidence>
<dbReference type="RefSeq" id="YP_874260.1">
    <property type="nucleotide sequence ID" value="NC_008586.1"/>
</dbReference>
<evidence type="ECO:0000313" key="7">
    <source>
        <dbReference type="EMBL" id="ABI35750.1"/>
    </source>
</evidence>
<evidence type="ECO:0000313" key="8">
    <source>
        <dbReference type="EMBL" id="QWV59664.1"/>
    </source>
</evidence>
<gene>
    <name evidence="8" type="ORF">QF4000078</name>
</gene>
<sequence length="269" mass="31299">MTSVTLNCNICYSLTKIESVPSSNTKNVMYIYPLTVLSMCLHTLCFTCVSKLAKGKELKCPFCRTINTKVRVHAVNRCEITSFHVGVNVFATRNENIDIDCVEFAKILFECSVVDENDEKMDKEEEEAQKLLQNNNLFLMDVNVSNANQAMYGHSMQQAVKKMEKNILQLSNKNNLEKHIKNELLKHNNILKRNIVNQTSKLHQLNKHYIFLQKKIVDMQNIYDRNVKTALQMKQNVNKFKLKNDKLKKQNERLMEINKLLTVKNKHCQ</sequence>
<accession>A0EYX0</accession>
<dbReference type="SUPFAM" id="SSF57850">
    <property type="entry name" value="RING/U-box"/>
    <property type="match status" value="1"/>
</dbReference>
<dbReference type="Pfam" id="PF00097">
    <property type="entry name" value="zf-C3HC4"/>
    <property type="match status" value="1"/>
</dbReference>
<keyword evidence="5" id="KW-0175">Coiled coil</keyword>
<proteinExistence type="predicted"/>
<evidence type="ECO:0000259" key="6">
    <source>
        <dbReference type="PROSITE" id="PS50089"/>
    </source>
</evidence>
<dbReference type="InterPro" id="IPR001841">
    <property type="entry name" value="Znf_RING"/>
</dbReference>
<dbReference type="Gene3D" id="3.30.40.10">
    <property type="entry name" value="Zinc/RING finger domain, C3HC4 (zinc finger)"/>
    <property type="match status" value="1"/>
</dbReference>
<dbReference type="EMBL" id="DQ837165">
    <property type="protein sequence ID" value="ABI35750.1"/>
    <property type="molecule type" value="Genomic_DNA"/>
</dbReference>
<keyword evidence="9" id="KW-1185">Reference proteome</keyword>
<dbReference type="GO" id="GO:0008270">
    <property type="term" value="F:zinc ion binding"/>
    <property type="evidence" value="ECO:0007669"/>
    <property type="project" value="UniProtKB-KW"/>
</dbReference>
<dbReference type="KEGG" id="vg:5176519"/>
<dbReference type="PROSITE" id="PS50089">
    <property type="entry name" value="ZF_RING_2"/>
    <property type="match status" value="1"/>
</dbReference>
<feature type="coiled-coil region" evidence="5">
    <location>
        <begin position="230"/>
        <end position="264"/>
    </location>
</feature>
<dbReference type="InterPro" id="IPR017907">
    <property type="entry name" value="Znf_RING_CS"/>
</dbReference>
<dbReference type="InterPro" id="IPR018957">
    <property type="entry name" value="Znf_C3HC4_RING-type"/>
</dbReference>
<keyword evidence="2 4" id="KW-0863">Zinc-finger</keyword>
<organism evidence="7 9">
    <name type="scientific">Ectropis obliqua nucleopolyhedrovirus</name>
    <dbReference type="NCBI Taxonomy" id="59376"/>
    <lineage>
        <taxon>Viruses</taxon>
        <taxon>Viruses incertae sedis</taxon>
        <taxon>Naldaviricetes</taxon>
        <taxon>Lefavirales</taxon>
        <taxon>Baculoviridae</taxon>
        <taxon>Alphabaculovirus</taxon>
        <taxon>Alphabaculovirus ecobliquae</taxon>
    </lineage>
</organism>
<reference evidence="8" key="4">
    <citation type="submission" date="2021-06" db="EMBL/GenBank/DDBJ databases">
        <authorList>
            <person name="Xiao Q."/>
            <person name="Zhang X.X."/>
            <person name="Tang M.J."/>
        </authorList>
    </citation>
    <scope>NUCLEOTIDE SEQUENCE</scope>
    <source>
        <strain evidence="8">QF4</strain>
    </source>
</reference>
<protein>
    <submittedName>
        <fullName evidence="7">Cg30</fullName>
    </submittedName>
</protein>
<reference evidence="7 9" key="3">
    <citation type="journal article" date="2007" name="Virology">
        <title>Genome sequence and organization of a nucleopolyhedrovirus that infects the tea looper caterpillar, Ectropis obliqua.</title>
        <authorList>
            <person name="Ma X.C."/>
            <person name="Shang J.Y."/>
            <person name="Yang Z.N."/>
            <person name="Bao Y.Y."/>
            <person name="Xiao Q."/>
            <person name="Zhang C.X."/>
        </authorList>
    </citation>
    <scope>NUCLEOTIDE SEQUENCE [LARGE SCALE GENOMIC DNA]</scope>
    <source>
        <strain evidence="7 9">A1</strain>
    </source>
</reference>
<reference evidence="7" key="2">
    <citation type="submission" date="2006-07" db="EMBL/GenBank/DDBJ databases">
        <authorList>
            <person name="Zhang C.-X."/>
            <person name="Yang Z.-N."/>
            <person name="Ma X.-C."/>
            <person name="Xiao Q."/>
        </authorList>
    </citation>
    <scope>NUCLEOTIDE SEQUENCE</scope>
    <source>
        <strain evidence="7">A1</strain>
    </source>
</reference>
<dbReference type="EMBL" id="MZ394738">
    <property type="protein sequence ID" value="QWV59664.1"/>
    <property type="molecule type" value="Genomic_DNA"/>
</dbReference>
<reference evidence="7 9" key="1">
    <citation type="journal article" date="2006" name="J. Microbiol.">
        <title>Morphological, phylogenetic and biological characteristics of Ectropis obliqua single-nucleocapsid nucleopolyhedrovirus.</title>
        <authorList>
            <person name="Ma X.C."/>
            <person name="Xu H.J."/>
            <person name="Tang M.J."/>
            <person name="Xiao Q."/>
            <person name="Hong J."/>
            <person name="Zhang C.X."/>
        </authorList>
    </citation>
    <scope>NUCLEOTIDE SEQUENCE [LARGE SCALE GENOMIC DNA]</scope>
    <source>
        <strain evidence="7 9">A1</strain>
    </source>
</reference>
<dbReference type="InterPro" id="IPR013083">
    <property type="entry name" value="Znf_RING/FYVE/PHD"/>
</dbReference>
<evidence type="ECO:0000256" key="2">
    <source>
        <dbReference type="ARBA" id="ARBA00022771"/>
    </source>
</evidence>
<keyword evidence="3" id="KW-0862">Zinc</keyword>